<protein>
    <submittedName>
        <fullName evidence="1">11481_t:CDS:1</fullName>
    </submittedName>
</protein>
<proteinExistence type="predicted"/>
<keyword evidence="2" id="KW-1185">Reference proteome</keyword>
<accession>A0ACA9KFY5</accession>
<dbReference type="EMBL" id="CAJVPT010001927">
    <property type="protein sequence ID" value="CAG8471091.1"/>
    <property type="molecule type" value="Genomic_DNA"/>
</dbReference>
<reference evidence="1" key="1">
    <citation type="submission" date="2021-06" db="EMBL/GenBank/DDBJ databases">
        <authorList>
            <person name="Kallberg Y."/>
            <person name="Tangrot J."/>
            <person name="Rosling A."/>
        </authorList>
    </citation>
    <scope>NUCLEOTIDE SEQUENCE</scope>
    <source>
        <strain evidence="1">CL356</strain>
    </source>
</reference>
<sequence length="677" mass="78701">MDTRIDEQYEKSSVNIEHTLISESSEFNDVEFYTVTEKDREEAHSLISSLYEAAKGKRKVRTAKRNEYTHQSSGIIISSWKMNEWDYKKSRVPTQARGLFTRHVDDQYEIVVRGYDKFFNIGEVTDTKWENIFINTKGPYEITVKENGCIIFISGLPNDQIIVTSKHSMGPRVGEVAHAVKGEEWLDKHLEKVGKNKQELARFLYKRKLTAVAELCDDAFEEHVLPYTSDRRGLYLHGINYNISDLKTWPSKYVQEFAKYWGFIPTAFYVKDSAEEVKKFTDDVRKKKLLDGKPIEGFVVRAKFESTDKDFFFKVKYDDPYLMYREWREITKSLLSKGKPKVTYPLSEQYIEWVEGKIHTNPELFSEYTRNRGIIRVRDLFLEQLDQQSYIQTVLTEHQDAKTLIFPVATIGCGDNHQSLTPDNPDYEKVIWKFLKDFEPLDSNNGVDDKIDHVIELEIHNDAKTNLMITIERLCSLLGVQMPSEDDTNTALKQASNYQPSIRKFVSKKGHQKKSTNPSYFMIALELNVSKYISEFFAIHPNVDSRVYEKLIRNKRIPDEHHVTLIHGANISEDRELWEQYKTMCANELPKVKVFINKLVFNEEVMTLVVNNIEPPHVRSTNRVPHVTVGTIDNSVKPFYANEMLEKALIENNNTSDVHVIELDSKLVCDGIIRPVR</sequence>
<comment type="caution">
    <text evidence="1">The sequence shown here is derived from an EMBL/GenBank/DDBJ whole genome shotgun (WGS) entry which is preliminary data.</text>
</comment>
<name>A0ACA9KFY5_9GLOM</name>
<organism evidence="1 2">
    <name type="scientific">Acaulospora colombiana</name>
    <dbReference type="NCBI Taxonomy" id="27376"/>
    <lineage>
        <taxon>Eukaryota</taxon>
        <taxon>Fungi</taxon>
        <taxon>Fungi incertae sedis</taxon>
        <taxon>Mucoromycota</taxon>
        <taxon>Glomeromycotina</taxon>
        <taxon>Glomeromycetes</taxon>
        <taxon>Diversisporales</taxon>
        <taxon>Acaulosporaceae</taxon>
        <taxon>Acaulospora</taxon>
    </lineage>
</organism>
<gene>
    <name evidence="1" type="ORF">ACOLOM_LOCUS1590</name>
</gene>
<dbReference type="Proteomes" id="UP000789525">
    <property type="component" value="Unassembled WGS sequence"/>
</dbReference>
<evidence type="ECO:0000313" key="2">
    <source>
        <dbReference type="Proteomes" id="UP000789525"/>
    </source>
</evidence>
<evidence type="ECO:0000313" key="1">
    <source>
        <dbReference type="EMBL" id="CAG8471091.1"/>
    </source>
</evidence>